<dbReference type="InterPro" id="IPR016039">
    <property type="entry name" value="Thiolase-like"/>
</dbReference>
<name>A0ABW2JGU0_9ACTN</name>
<dbReference type="InterPro" id="IPR013751">
    <property type="entry name" value="ACP_syn_III_N"/>
</dbReference>
<evidence type="ECO:0000256" key="1">
    <source>
        <dbReference type="ARBA" id="ARBA00022490"/>
    </source>
</evidence>
<dbReference type="Gene3D" id="3.40.47.10">
    <property type="match status" value="2"/>
</dbReference>
<keyword evidence="1" id="KW-0963">Cytoplasm</keyword>
<evidence type="ECO:0000259" key="2">
    <source>
        <dbReference type="Pfam" id="PF08545"/>
    </source>
</evidence>
<organism evidence="3 4">
    <name type="scientific">Streptomyces monticola</name>
    <dbReference type="NCBI Taxonomy" id="2666263"/>
    <lineage>
        <taxon>Bacteria</taxon>
        <taxon>Bacillati</taxon>
        <taxon>Actinomycetota</taxon>
        <taxon>Actinomycetes</taxon>
        <taxon>Kitasatosporales</taxon>
        <taxon>Streptomycetaceae</taxon>
        <taxon>Streptomyces</taxon>
    </lineage>
</organism>
<dbReference type="SUPFAM" id="SSF53901">
    <property type="entry name" value="Thiolase-like"/>
    <property type="match status" value="1"/>
</dbReference>
<dbReference type="Proteomes" id="UP001596523">
    <property type="component" value="Unassembled WGS sequence"/>
</dbReference>
<dbReference type="PANTHER" id="PTHR34069">
    <property type="entry name" value="3-OXOACYL-[ACYL-CARRIER-PROTEIN] SYNTHASE 3"/>
    <property type="match status" value="1"/>
</dbReference>
<keyword evidence="4" id="KW-1185">Reference proteome</keyword>
<evidence type="ECO:0000313" key="4">
    <source>
        <dbReference type="Proteomes" id="UP001596523"/>
    </source>
</evidence>
<gene>
    <name evidence="3" type="ORF">ACFQVC_11080</name>
</gene>
<dbReference type="Pfam" id="PF08545">
    <property type="entry name" value="ACP_syn_III"/>
    <property type="match status" value="1"/>
</dbReference>
<sequence length="347" mass="37642">MRVDGAVDIASVATWIPEEFELPPDYDGLGVPDFGLPQLRVKSLPVSRELAAPEMATLAARACLAEGGWEAARLNVLFHSHLYHQGHDFWSAAHYIARELGTPPHATPVTIQQNCNGAMFALELAATRFLADPEAEAVLLTTADRFAPPGWNRWEHPGVGLPYGFGDGATAALVRRAGDTPTTLALLSVVQTTDPEFEVIFRGEPDFTPAPMWNKAVFFDGNNLPYMEDLDFALKMRKWARISLSRALDDAGIKPDDKRIRYVLLPRADTAGIGLNYGTVFDCLAHAEVVAFGEHTGHIGAGDQLANIVEMRDRGMLRCGEIAVLVGGGGGTTWSTVLVQAGPGWQR</sequence>
<accession>A0ABW2JGU0</accession>
<evidence type="ECO:0000313" key="3">
    <source>
        <dbReference type="EMBL" id="MFC7304760.1"/>
    </source>
</evidence>
<proteinExistence type="predicted"/>
<dbReference type="RefSeq" id="WP_381829497.1">
    <property type="nucleotide sequence ID" value="NZ_JBHTCF010000003.1"/>
</dbReference>
<comment type="caution">
    <text evidence="3">The sequence shown here is derived from an EMBL/GenBank/DDBJ whole genome shotgun (WGS) entry which is preliminary data.</text>
</comment>
<feature type="domain" description="Beta-ketoacyl-[acyl-carrier-protein] synthase III N-terminal" evidence="2">
    <location>
        <begin position="111"/>
        <end position="180"/>
    </location>
</feature>
<dbReference type="PANTHER" id="PTHR34069:SF2">
    <property type="entry name" value="BETA-KETOACYL-[ACYL-CARRIER-PROTEIN] SYNTHASE III"/>
    <property type="match status" value="1"/>
</dbReference>
<reference evidence="4" key="1">
    <citation type="journal article" date="2019" name="Int. J. Syst. Evol. Microbiol.">
        <title>The Global Catalogue of Microorganisms (GCM) 10K type strain sequencing project: providing services to taxonomists for standard genome sequencing and annotation.</title>
        <authorList>
            <consortium name="The Broad Institute Genomics Platform"/>
            <consortium name="The Broad Institute Genome Sequencing Center for Infectious Disease"/>
            <person name="Wu L."/>
            <person name="Ma J."/>
        </authorList>
    </citation>
    <scope>NUCLEOTIDE SEQUENCE [LARGE SCALE GENOMIC DNA]</scope>
    <source>
        <strain evidence="4">SYNS20</strain>
    </source>
</reference>
<dbReference type="CDD" id="cd00827">
    <property type="entry name" value="init_cond_enzymes"/>
    <property type="match status" value="1"/>
</dbReference>
<protein>
    <submittedName>
        <fullName evidence="3">Ketoacyl-ACP synthase III family protein</fullName>
    </submittedName>
</protein>
<dbReference type="EMBL" id="JBHTCF010000003">
    <property type="protein sequence ID" value="MFC7304760.1"/>
    <property type="molecule type" value="Genomic_DNA"/>
</dbReference>